<sequence length="381" mass="40863">MTETTAPAGVRRAGNRPGWWPEYAGYLTAVWAALYGLLALGWTITGRGYPYGADHPRNESNLLRLLTDATGAPVFATVGFLTAALALAITGPRAVRPHGLPRALLLGYGWTTAALLLLVVPDMRVLAIAGYTPMLILGAPFGWPPVEYAEIFDWTTINKLWAVLGGLLLARALLAWQSRTAARPGIDGAGAGWTTPASAARWGRWAVWTAAVIPVLYAVTRFAWVFDIQIGLTAEELRELRDEGAVWAGAGLAAFAVLGAVLTVGLIRPWGERFPRWMIGIAGRRVPVMLAVVPATLVAALVTSAGIGLFSVPDFWTMIADLNLAVAPALLWPLWGAALGAAALAYYLRRRQPPGHLVPDPDGPYTRRPGDHRPVGDQPQH</sequence>
<feature type="transmembrane region" description="Helical" evidence="2">
    <location>
        <begin position="65"/>
        <end position="89"/>
    </location>
</feature>
<keyword evidence="2" id="KW-1133">Transmembrane helix</keyword>
<feature type="transmembrane region" description="Helical" evidence="2">
    <location>
        <begin position="101"/>
        <end position="120"/>
    </location>
</feature>
<keyword evidence="2" id="KW-0812">Transmembrane</keyword>
<keyword evidence="2" id="KW-0472">Membrane</keyword>
<feature type="transmembrane region" description="Helical" evidence="2">
    <location>
        <begin position="23"/>
        <end position="44"/>
    </location>
</feature>
<evidence type="ECO:0000313" key="3">
    <source>
        <dbReference type="EMBL" id="RKR90400.1"/>
    </source>
</evidence>
<accession>A0A495JMW9</accession>
<evidence type="ECO:0000256" key="2">
    <source>
        <dbReference type="SAM" id="Phobius"/>
    </source>
</evidence>
<evidence type="ECO:0000313" key="4">
    <source>
        <dbReference type="Proteomes" id="UP000277671"/>
    </source>
</evidence>
<proteinExistence type="predicted"/>
<feature type="transmembrane region" description="Helical" evidence="2">
    <location>
        <begin position="288"/>
        <end position="310"/>
    </location>
</feature>
<name>A0A495JMW9_9ACTN</name>
<feature type="transmembrane region" description="Helical" evidence="2">
    <location>
        <begin position="205"/>
        <end position="226"/>
    </location>
</feature>
<feature type="transmembrane region" description="Helical" evidence="2">
    <location>
        <begin position="246"/>
        <end position="267"/>
    </location>
</feature>
<dbReference type="Proteomes" id="UP000277671">
    <property type="component" value="Unassembled WGS sequence"/>
</dbReference>
<dbReference type="RefSeq" id="WP_211349348.1">
    <property type="nucleotide sequence ID" value="NZ_RBKT01000001.1"/>
</dbReference>
<keyword evidence="4" id="KW-1185">Reference proteome</keyword>
<feature type="transmembrane region" description="Helical" evidence="2">
    <location>
        <begin position="330"/>
        <end position="348"/>
    </location>
</feature>
<reference evidence="3 4" key="1">
    <citation type="submission" date="2018-10" db="EMBL/GenBank/DDBJ databases">
        <title>Sequencing the genomes of 1000 actinobacteria strains.</title>
        <authorList>
            <person name="Klenk H.-P."/>
        </authorList>
    </citation>
    <scope>NUCLEOTIDE SEQUENCE [LARGE SCALE GENOMIC DNA]</scope>
    <source>
        <strain evidence="3 4">DSM 45175</strain>
    </source>
</reference>
<feature type="compositionally biased region" description="Basic and acidic residues" evidence="1">
    <location>
        <begin position="368"/>
        <end position="381"/>
    </location>
</feature>
<dbReference type="AlphaFoldDB" id="A0A495JMW9"/>
<protein>
    <submittedName>
        <fullName evidence="3">Uncharacterized protein</fullName>
    </submittedName>
</protein>
<feature type="transmembrane region" description="Helical" evidence="2">
    <location>
        <begin position="155"/>
        <end position="174"/>
    </location>
</feature>
<dbReference type="EMBL" id="RBKT01000001">
    <property type="protein sequence ID" value="RKR90400.1"/>
    <property type="molecule type" value="Genomic_DNA"/>
</dbReference>
<feature type="region of interest" description="Disordered" evidence="1">
    <location>
        <begin position="357"/>
        <end position="381"/>
    </location>
</feature>
<comment type="caution">
    <text evidence="3">The sequence shown here is derived from an EMBL/GenBank/DDBJ whole genome shotgun (WGS) entry which is preliminary data.</text>
</comment>
<organism evidence="3 4">
    <name type="scientific">Micromonospora pisi</name>
    <dbReference type="NCBI Taxonomy" id="589240"/>
    <lineage>
        <taxon>Bacteria</taxon>
        <taxon>Bacillati</taxon>
        <taxon>Actinomycetota</taxon>
        <taxon>Actinomycetes</taxon>
        <taxon>Micromonosporales</taxon>
        <taxon>Micromonosporaceae</taxon>
        <taxon>Micromonospora</taxon>
    </lineage>
</organism>
<gene>
    <name evidence="3" type="ORF">BDK92_4772</name>
</gene>
<evidence type="ECO:0000256" key="1">
    <source>
        <dbReference type="SAM" id="MobiDB-lite"/>
    </source>
</evidence>